<name>A0A8X8BA84_BRACI</name>
<dbReference type="AlphaFoldDB" id="A0A8X8BA84"/>
<reference evidence="1 2" key="1">
    <citation type="submission" date="2020-02" db="EMBL/GenBank/DDBJ databases">
        <authorList>
            <person name="Ma Q."/>
            <person name="Huang Y."/>
            <person name="Song X."/>
            <person name="Pei D."/>
        </authorList>
    </citation>
    <scope>NUCLEOTIDE SEQUENCE [LARGE SCALE GENOMIC DNA]</scope>
    <source>
        <strain evidence="1">Sxm20200214</strain>
        <tissue evidence="1">Leaf</tissue>
    </source>
</reference>
<dbReference type="EMBL" id="JAAMPC010000002">
    <property type="protein sequence ID" value="KAG2327068.1"/>
    <property type="molecule type" value="Genomic_DNA"/>
</dbReference>
<accession>A0A8X8BA84</accession>
<sequence>MFWSRDAVTCRGYGRRSRLFRLRERDRVSPLDSLSRPLSSWWCVGSLRLDSGSIAALVRGESRLGAVLIVPDLYSRLWLPMARAGVSSRVPHSRLWLFQALFGASLSFRLHHLVISLRPSLVLRPLLYWSRALVLSLSGLLLTRVDCLQGTFSVSSVLEDGKRRHEFVIKWRCLSWVQLPSQCR</sequence>
<dbReference type="Proteomes" id="UP000886595">
    <property type="component" value="Unassembled WGS sequence"/>
</dbReference>
<evidence type="ECO:0000313" key="1">
    <source>
        <dbReference type="EMBL" id="KAG2327068.1"/>
    </source>
</evidence>
<keyword evidence="2" id="KW-1185">Reference proteome</keyword>
<protein>
    <submittedName>
        <fullName evidence="1">Uncharacterized protein</fullName>
    </submittedName>
</protein>
<organism evidence="1 2">
    <name type="scientific">Brassica carinata</name>
    <name type="common">Ethiopian mustard</name>
    <name type="synonym">Abyssinian cabbage</name>
    <dbReference type="NCBI Taxonomy" id="52824"/>
    <lineage>
        <taxon>Eukaryota</taxon>
        <taxon>Viridiplantae</taxon>
        <taxon>Streptophyta</taxon>
        <taxon>Embryophyta</taxon>
        <taxon>Tracheophyta</taxon>
        <taxon>Spermatophyta</taxon>
        <taxon>Magnoliopsida</taxon>
        <taxon>eudicotyledons</taxon>
        <taxon>Gunneridae</taxon>
        <taxon>Pentapetalae</taxon>
        <taxon>rosids</taxon>
        <taxon>malvids</taxon>
        <taxon>Brassicales</taxon>
        <taxon>Brassicaceae</taxon>
        <taxon>Brassiceae</taxon>
        <taxon>Brassica</taxon>
    </lineage>
</organism>
<comment type="caution">
    <text evidence="1">The sequence shown here is derived from an EMBL/GenBank/DDBJ whole genome shotgun (WGS) entry which is preliminary data.</text>
</comment>
<evidence type="ECO:0000313" key="2">
    <source>
        <dbReference type="Proteomes" id="UP000886595"/>
    </source>
</evidence>
<gene>
    <name evidence="1" type="ORF">Bca52824_009796</name>
</gene>
<proteinExistence type="predicted"/>